<reference evidence="2" key="1">
    <citation type="submission" date="2021-02" db="EMBL/GenBank/DDBJ databases">
        <authorList>
            <person name="Nowell W R."/>
        </authorList>
    </citation>
    <scope>NUCLEOTIDE SEQUENCE</scope>
</reference>
<keyword evidence="1" id="KW-0812">Transmembrane</keyword>
<keyword evidence="1" id="KW-0472">Membrane</keyword>
<proteinExistence type="predicted"/>
<evidence type="ECO:0000256" key="1">
    <source>
        <dbReference type="SAM" id="Phobius"/>
    </source>
</evidence>
<organism evidence="2 3">
    <name type="scientific">Adineta steineri</name>
    <dbReference type="NCBI Taxonomy" id="433720"/>
    <lineage>
        <taxon>Eukaryota</taxon>
        <taxon>Metazoa</taxon>
        <taxon>Spiralia</taxon>
        <taxon>Gnathifera</taxon>
        <taxon>Rotifera</taxon>
        <taxon>Eurotatoria</taxon>
        <taxon>Bdelloidea</taxon>
        <taxon>Adinetida</taxon>
        <taxon>Adinetidae</taxon>
        <taxon>Adineta</taxon>
    </lineage>
</organism>
<name>A0A815DGP1_9BILA</name>
<evidence type="ECO:0000313" key="2">
    <source>
        <dbReference type="EMBL" id="CAF1297921.1"/>
    </source>
</evidence>
<feature type="transmembrane region" description="Helical" evidence="1">
    <location>
        <begin position="391"/>
        <end position="416"/>
    </location>
</feature>
<protein>
    <submittedName>
        <fullName evidence="2">Uncharacterized protein</fullName>
    </submittedName>
</protein>
<gene>
    <name evidence="2" type="ORF">JYZ213_LOCUS32147</name>
</gene>
<evidence type="ECO:0000313" key="3">
    <source>
        <dbReference type="Proteomes" id="UP000663845"/>
    </source>
</evidence>
<comment type="caution">
    <text evidence="2">The sequence shown here is derived from an EMBL/GenBank/DDBJ whole genome shotgun (WGS) entry which is preliminary data.</text>
</comment>
<keyword evidence="1" id="KW-1133">Transmembrane helix</keyword>
<dbReference type="EMBL" id="CAJNOG010000564">
    <property type="protein sequence ID" value="CAF1297921.1"/>
    <property type="molecule type" value="Genomic_DNA"/>
</dbReference>
<dbReference type="AlphaFoldDB" id="A0A815DGP1"/>
<sequence length="472" mass="54446">MAMASNKTKCFTCNEEKITYPCRGCSKEFCLMDLTKHQQILNDELNYITNEYNEFKQRINEQKQNPQNHLLIKQIDEWERNSIGIIQQKAEECRKTAMGYLPTYFNNIEQKFNDLSGQIKQIHQENEFNEINLTYYFSNSYLQQYPIEQVTSNSSFACDITLRNAKFTTSTQKRWAPRRTTKESQSMFDLLDAQVFTLNIDLIQTAFTCDDSFYVQRFKGSKIIIIPITKCETNHNETILSLAILLPVQEISVRLVLPGLKTIGAIRIGVSGPSTELEDGRFKLLDLNFASTYVPSSLNEVLADSTTFPIELTQIVNQTDPLNDNGLSTFSGIWSYSFSVNSDELFVNETRYTFFYRTQTNISVTIDENIFYISNVQQPIARQTEVVFRNLLFTIVVLEVFGLVFLVVKLLIIPVCRTINNRIYKKFIKKKQTSPTNDIAVIVVKTNRSSNITEKNLQRKLSTPMIVEQVED</sequence>
<dbReference type="Proteomes" id="UP000663845">
    <property type="component" value="Unassembled WGS sequence"/>
</dbReference>
<accession>A0A815DGP1</accession>